<evidence type="ECO:0000256" key="3">
    <source>
        <dbReference type="ARBA" id="ARBA00013194"/>
    </source>
</evidence>
<keyword evidence="11" id="KW-0963">Cytoplasm</keyword>
<dbReference type="InterPro" id="IPR027304">
    <property type="entry name" value="Trigger_fact/SurA_dom_sf"/>
</dbReference>
<dbReference type="PANTHER" id="PTHR30560:SF3">
    <property type="entry name" value="TRIGGER FACTOR-LIKE PROTEIN TIG, CHLOROPLASTIC"/>
    <property type="match status" value="1"/>
</dbReference>
<comment type="domain">
    <text evidence="11">Consists of 3 domains; the N-terminus binds the ribosome, the middle domain has PPIase activity, while the C-terminus has intrinsic chaperone activity on its own.</text>
</comment>
<dbReference type="InterPro" id="IPR036611">
    <property type="entry name" value="Trigger_fac_ribosome-bd_sf"/>
</dbReference>
<keyword evidence="17" id="KW-1185">Reference proteome</keyword>
<dbReference type="HAMAP" id="MF_00303">
    <property type="entry name" value="Trigger_factor_Tig"/>
    <property type="match status" value="1"/>
</dbReference>
<proteinExistence type="inferred from homology"/>
<evidence type="ECO:0000256" key="4">
    <source>
        <dbReference type="ARBA" id="ARBA00016902"/>
    </source>
</evidence>
<evidence type="ECO:0000256" key="2">
    <source>
        <dbReference type="ARBA" id="ARBA00005464"/>
    </source>
</evidence>
<evidence type="ECO:0000259" key="15">
    <source>
        <dbReference type="PROSITE" id="PS50059"/>
    </source>
</evidence>
<evidence type="ECO:0000256" key="7">
    <source>
        <dbReference type="ARBA" id="ARBA00023186"/>
    </source>
</evidence>
<dbReference type="PROSITE" id="PS50059">
    <property type="entry name" value="FKBP_PPIASE"/>
    <property type="match status" value="1"/>
</dbReference>
<dbReference type="SUPFAM" id="SSF54534">
    <property type="entry name" value="FKBP-like"/>
    <property type="match status" value="1"/>
</dbReference>
<evidence type="ECO:0000256" key="5">
    <source>
        <dbReference type="ARBA" id="ARBA00022618"/>
    </source>
</evidence>
<dbReference type="InterPro" id="IPR001179">
    <property type="entry name" value="PPIase_FKBP_dom"/>
</dbReference>
<evidence type="ECO:0000256" key="12">
    <source>
        <dbReference type="PROSITE-ProRule" id="PRU00277"/>
    </source>
</evidence>
<reference evidence="16 17" key="1">
    <citation type="journal article" date="2021" name="Sci. Rep.">
        <title>The distribution of antibiotic resistance genes in chicken gut microbiota commensals.</title>
        <authorList>
            <person name="Juricova H."/>
            <person name="Matiasovicova J."/>
            <person name="Kubasova T."/>
            <person name="Cejkova D."/>
            <person name="Rychlik I."/>
        </authorList>
    </citation>
    <scope>NUCLEOTIDE SEQUENCE [LARGE SCALE GENOMIC DNA]</scope>
    <source>
        <strain evidence="16 17">An829</strain>
    </source>
</reference>
<name>A0ABS2DR83_9BURK</name>
<evidence type="ECO:0000313" key="16">
    <source>
        <dbReference type="EMBL" id="MBM6703815.1"/>
    </source>
</evidence>
<dbReference type="EC" id="5.2.1.8" evidence="3 11"/>
<dbReference type="InterPro" id="IPR005215">
    <property type="entry name" value="Trig_fac"/>
</dbReference>
<evidence type="ECO:0000256" key="6">
    <source>
        <dbReference type="ARBA" id="ARBA00023110"/>
    </source>
</evidence>
<dbReference type="Pfam" id="PF05698">
    <property type="entry name" value="Trigger_C"/>
    <property type="match status" value="1"/>
</dbReference>
<dbReference type="Gene3D" id="3.10.50.40">
    <property type="match status" value="1"/>
</dbReference>
<dbReference type="GO" id="GO:0003755">
    <property type="term" value="F:peptidyl-prolyl cis-trans isomerase activity"/>
    <property type="evidence" value="ECO:0007669"/>
    <property type="project" value="UniProtKB-EC"/>
</dbReference>
<keyword evidence="9 11" id="KW-0131">Cell cycle</keyword>
<dbReference type="PANTHER" id="PTHR30560">
    <property type="entry name" value="TRIGGER FACTOR CHAPERONE AND PEPTIDYL-PROLYL CIS/TRANS ISOMERASE"/>
    <property type="match status" value="1"/>
</dbReference>
<evidence type="ECO:0000256" key="9">
    <source>
        <dbReference type="ARBA" id="ARBA00023306"/>
    </source>
</evidence>
<keyword evidence="6 11" id="KW-0697">Rotamase</keyword>
<dbReference type="EMBL" id="JACJJC010000005">
    <property type="protein sequence ID" value="MBM6703815.1"/>
    <property type="molecule type" value="Genomic_DNA"/>
</dbReference>
<comment type="subcellular location">
    <subcellularLocation>
        <location evidence="11">Cytoplasm</location>
    </subcellularLocation>
    <text evidence="11">About half TF is bound to the ribosome near the polypeptide exit tunnel while the other half is free in the cytoplasm.</text>
</comment>
<dbReference type="SUPFAM" id="SSF109998">
    <property type="entry name" value="Triger factor/SurA peptide-binding domain-like"/>
    <property type="match status" value="1"/>
</dbReference>
<accession>A0ABS2DR83</accession>
<dbReference type="Pfam" id="PF05697">
    <property type="entry name" value="Trigger_N"/>
    <property type="match status" value="1"/>
</dbReference>
<sequence>MTEEKIEQTQEQAVEQTQAEAASPVVETNAAVNPLEHSLELKVAAADVEKLAEQHLKRYAKNARMPGFRRGHVPMNRVRMMYGAEAFNEAVNELVGRAWVEAARESKQQIVGAPSIDAVPTEDKEFMTFKAKFEVMPEIQKVDFTTLSLKRYGCKVDEAAVEKTIEVMRKQRVTFNVEEGRAAQDEDRVTLNFKGMKEGVAFEGGTAEDYAFVLGQGRMLPEFEDAVRGMKAGEKKTFPLTFPEDYGHKDLNGASVEFDVEVLKVEAPTYPELNDEFAESLGIEGVEKMREEVKLNLEREVAARIENKNKAEIFELLNNTLTYAVPQVLVEDQARSVANAYVQQFVARGAKADAFKDLPIDVFKPEAEKQVRLGLFVDNLIAEEKLAPTNEQMQKMAETLAAAYEEPAEVVKHILNDQASRANLVARIREENVAEFILGKAQTEDVEVEFDKVMSGQF</sequence>
<dbReference type="Pfam" id="PF00254">
    <property type="entry name" value="FKBP_C"/>
    <property type="match status" value="1"/>
</dbReference>
<dbReference type="SUPFAM" id="SSF102735">
    <property type="entry name" value="Trigger factor ribosome-binding domain"/>
    <property type="match status" value="1"/>
</dbReference>
<feature type="compositionally biased region" description="Low complexity" evidence="14">
    <location>
        <begin position="9"/>
        <end position="22"/>
    </location>
</feature>
<evidence type="ECO:0000256" key="11">
    <source>
        <dbReference type="HAMAP-Rule" id="MF_00303"/>
    </source>
</evidence>
<dbReference type="InterPro" id="IPR008880">
    <property type="entry name" value="Trigger_fac_C"/>
</dbReference>
<keyword evidence="5 11" id="KW-0132">Cell division</keyword>
<evidence type="ECO:0000256" key="14">
    <source>
        <dbReference type="SAM" id="MobiDB-lite"/>
    </source>
</evidence>
<comment type="function">
    <text evidence="11">Involved in protein export. Acts as a chaperone by maintaining the newly synthesized protein in an open conformation. Functions as a peptidyl-prolyl cis-trans isomerase.</text>
</comment>
<protein>
    <recommendedName>
        <fullName evidence="4 11">Trigger factor</fullName>
        <shortName evidence="11">TF</shortName>
        <ecNumber evidence="3 11">5.2.1.8</ecNumber>
    </recommendedName>
    <alternativeName>
        <fullName evidence="10 11">PPIase</fullName>
    </alternativeName>
</protein>
<comment type="similarity">
    <text evidence="2 11 13">Belongs to the FKBP-type PPIase family. Tig subfamily.</text>
</comment>
<keyword evidence="7 11" id="KW-0143">Chaperone</keyword>
<evidence type="ECO:0000313" key="17">
    <source>
        <dbReference type="Proteomes" id="UP000715095"/>
    </source>
</evidence>
<dbReference type="RefSeq" id="WP_205102279.1">
    <property type="nucleotide sequence ID" value="NZ_JACJJC010000005.1"/>
</dbReference>
<dbReference type="InterPro" id="IPR008881">
    <property type="entry name" value="Trigger_fac_ribosome-bd_bac"/>
</dbReference>
<comment type="catalytic activity">
    <reaction evidence="1 11 12">
        <text>[protein]-peptidylproline (omega=180) = [protein]-peptidylproline (omega=0)</text>
        <dbReference type="Rhea" id="RHEA:16237"/>
        <dbReference type="Rhea" id="RHEA-COMP:10747"/>
        <dbReference type="Rhea" id="RHEA-COMP:10748"/>
        <dbReference type="ChEBI" id="CHEBI:83833"/>
        <dbReference type="ChEBI" id="CHEBI:83834"/>
        <dbReference type="EC" id="5.2.1.8"/>
    </reaction>
</comment>
<dbReference type="Gene3D" id="1.10.3120.10">
    <property type="entry name" value="Trigger factor, C-terminal domain"/>
    <property type="match status" value="1"/>
</dbReference>
<dbReference type="InterPro" id="IPR046357">
    <property type="entry name" value="PPIase_dom_sf"/>
</dbReference>
<evidence type="ECO:0000256" key="8">
    <source>
        <dbReference type="ARBA" id="ARBA00023235"/>
    </source>
</evidence>
<dbReference type="NCBIfam" id="TIGR00115">
    <property type="entry name" value="tig"/>
    <property type="match status" value="1"/>
</dbReference>
<dbReference type="PIRSF" id="PIRSF003095">
    <property type="entry name" value="Trigger_factor"/>
    <property type="match status" value="1"/>
</dbReference>
<feature type="domain" description="PPIase FKBP-type" evidence="15">
    <location>
        <begin position="186"/>
        <end position="266"/>
    </location>
</feature>
<dbReference type="InterPro" id="IPR037041">
    <property type="entry name" value="Trigger_fac_C_sf"/>
</dbReference>
<evidence type="ECO:0000256" key="13">
    <source>
        <dbReference type="RuleBase" id="RU003914"/>
    </source>
</evidence>
<keyword evidence="8 11" id="KW-0413">Isomerase</keyword>
<dbReference type="Proteomes" id="UP000715095">
    <property type="component" value="Unassembled WGS sequence"/>
</dbReference>
<dbReference type="Gene3D" id="3.30.70.1050">
    <property type="entry name" value="Trigger factor ribosome-binding domain"/>
    <property type="match status" value="1"/>
</dbReference>
<comment type="caution">
    <text evidence="16">The sequence shown here is derived from an EMBL/GenBank/DDBJ whole genome shotgun (WGS) entry which is preliminary data.</text>
</comment>
<feature type="region of interest" description="Disordered" evidence="14">
    <location>
        <begin position="1"/>
        <end position="24"/>
    </location>
</feature>
<evidence type="ECO:0000256" key="10">
    <source>
        <dbReference type="ARBA" id="ARBA00029986"/>
    </source>
</evidence>
<organism evidence="16 17">
    <name type="scientific">Sutterella massiliensis</name>
    <dbReference type="NCBI Taxonomy" id="1816689"/>
    <lineage>
        <taxon>Bacteria</taxon>
        <taxon>Pseudomonadati</taxon>
        <taxon>Pseudomonadota</taxon>
        <taxon>Betaproteobacteria</taxon>
        <taxon>Burkholderiales</taxon>
        <taxon>Sutterellaceae</taxon>
        <taxon>Sutterella</taxon>
    </lineage>
</organism>
<evidence type="ECO:0000256" key="1">
    <source>
        <dbReference type="ARBA" id="ARBA00000971"/>
    </source>
</evidence>
<gene>
    <name evidence="11" type="primary">tig</name>
    <name evidence="16" type="ORF">H6A60_04850</name>
</gene>